<dbReference type="GO" id="GO:0071897">
    <property type="term" value="P:DNA biosynthetic process"/>
    <property type="evidence" value="ECO:0007669"/>
    <property type="project" value="UniProtKB-KW"/>
</dbReference>
<evidence type="ECO:0000256" key="1">
    <source>
        <dbReference type="ARBA" id="ARBA00007587"/>
    </source>
</evidence>
<keyword evidence="8" id="KW-0479">Metal-binding</keyword>
<keyword evidence="7 8" id="KW-0067">ATP-binding</keyword>
<keyword evidence="14" id="KW-1185">Reference proteome</keyword>
<evidence type="ECO:0000256" key="11">
    <source>
        <dbReference type="RuleBase" id="RU000544"/>
    </source>
</evidence>
<dbReference type="GO" id="GO:0005829">
    <property type="term" value="C:cytosol"/>
    <property type="evidence" value="ECO:0007669"/>
    <property type="project" value="TreeGrafter"/>
</dbReference>
<dbReference type="OrthoDB" id="9781579at2"/>
<keyword evidence="4 8" id="KW-0808">Transferase</keyword>
<evidence type="ECO:0000256" key="9">
    <source>
        <dbReference type="PIRSR" id="PIRSR035805-1"/>
    </source>
</evidence>
<feature type="binding site" evidence="8">
    <location>
        <begin position="9"/>
        <end position="16"/>
    </location>
    <ligand>
        <name>ATP</name>
        <dbReference type="ChEBI" id="CHEBI:30616"/>
    </ligand>
</feature>
<evidence type="ECO:0000256" key="2">
    <source>
        <dbReference type="ARBA" id="ARBA00012118"/>
    </source>
</evidence>
<dbReference type="SUPFAM" id="SSF57716">
    <property type="entry name" value="Glucocorticoid receptor-like (DNA-binding domain)"/>
    <property type="match status" value="1"/>
</dbReference>
<evidence type="ECO:0000256" key="5">
    <source>
        <dbReference type="ARBA" id="ARBA00022741"/>
    </source>
</evidence>
<dbReference type="Gene3D" id="3.40.50.300">
    <property type="entry name" value="P-loop containing nucleotide triphosphate hydrolases"/>
    <property type="match status" value="1"/>
</dbReference>
<name>A0A399QRZ0_9PROT</name>
<dbReference type="PANTHER" id="PTHR11441:SF0">
    <property type="entry name" value="THYMIDINE KINASE, CYTOSOLIC"/>
    <property type="match status" value="1"/>
</dbReference>
<keyword evidence="8" id="KW-0963">Cytoplasm</keyword>
<dbReference type="InterPro" id="IPR001267">
    <property type="entry name" value="Thymidine_kinase"/>
</dbReference>
<comment type="subunit">
    <text evidence="8">Homotetramer.</text>
</comment>
<evidence type="ECO:0000256" key="10">
    <source>
        <dbReference type="PIRSR" id="PIRSR035805-2"/>
    </source>
</evidence>
<feature type="binding site" evidence="10">
    <location>
        <position position="179"/>
    </location>
    <ligand>
        <name>substrate</name>
    </ligand>
</feature>
<comment type="similarity">
    <text evidence="1 8 12">Belongs to the thymidine kinase family.</text>
</comment>
<keyword evidence="6 8" id="KW-0418">Kinase</keyword>
<comment type="catalytic activity">
    <reaction evidence="8 11">
        <text>thymidine + ATP = dTMP + ADP + H(+)</text>
        <dbReference type="Rhea" id="RHEA:19129"/>
        <dbReference type="ChEBI" id="CHEBI:15378"/>
        <dbReference type="ChEBI" id="CHEBI:17748"/>
        <dbReference type="ChEBI" id="CHEBI:30616"/>
        <dbReference type="ChEBI" id="CHEBI:63528"/>
        <dbReference type="ChEBI" id="CHEBI:456216"/>
        <dbReference type="EC" id="2.7.1.21"/>
    </reaction>
</comment>
<evidence type="ECO:0000256" key="7">
    <source>
        <dbReference type="ARBA" id="ARBA00022840"/>
    </source>
</evidence>
<sequence length="196" mass="21728">MAKLYFTYSAMNAGKSTILLQSAHNYRERGMTVMLWTSHFTRADDAEDARISSRIGLASDAHRFNGDVDLFSAIETANAGTPLSAVLLDEAQFLSRGQVWQLSRVADELGIPVLCYGLRTDFQGKLFEGSAELLGIADSLREIRTICHCGRKATMTARVDEAGQPQTEGQQVDIDKDHYLSLCRQHWKDVTGLQAD</sequence>
<dbReference type="PIRSF" id="PIRSF035805">
    <property type="entry name" value="TK_cell"/>
    <property type="match status" value="1"/>
</dbReference>
<keyword evidence="3 8" id="KW-0237">DNA synthesis</keyword>
<dbReference type="InterPro" id="IPR027417">
    <property type="entry name" value="P-loop_NTPase"/>
</dbReference>
<dbReference type="GO" id="GO:0004797">
    <property type="term" value="F:thymidine kinase activity"/>
    <property type="evidence" value="ECO:0007669"/>
    <property type="project" value="UniProtKB-UniRule"/>
</dbReference>
<accession>A0A399QRZ0</accession>
<dbReference type="GO" id="GO:0005524">
    <property type="term" value="F:ATP binding"/>
    <property type="evidence" value="ECO:0007669"/>
    <property type="project" value="UniProtKB-UniRule"/>
</dbReference>
<keyword evidence="5 8" id="KW-0547">Nucleotide-binding</keyword>
<evidence type="ECO:0000256" key="12">
    <source>
        <dbReference type="RuleBase" id="RU004165"/>
    </source>
</evidence>
<evidence type="ECO:0000256" key="6">
    <source>
        <dbReference type="ARBA" id="ARBA00022777"/>
    </source>
</evidence>
<dbReference type="EC" id="2.7.1.21" evidence="2 8"/>
<reference evidence="13 14" key="1">
    <citation type="submission" date="2018-08" db="EMBL/GenBank/DDBJ databases">
        <title>Henriciella mobilis sp. nov., isolated from seawater.</title>
        <authorList>
            <person name="Cheng H."/>
            <person name="Wu Y.-H."/>
            <person name="Xu X.-W."/>
            <person name="Guo L.-L."/>
        </authorList>
    </citation>
    <scope>NUCLEOTIDE SEQUENCE [LARGE SCALE GENOMIC DNA]</scope>
    <source>
        <strain evidence="13 14">CCUG66934</strain>
    </source>
</reference>
<dbReference type="AlphaFoldDB" id="A0A399QRZ0"/>
<evidence type="ECO:0000256" key="3">
    <source>
        <dbReference type="ARBA" id="ARBA00022634"/>
    </source>
</evidence>
<feature type="binding site" evidence="8">
    <location>
        <begin position="89"/>
        <end position="92"/>
    </location>
    <ligand>
        <name>ATP</name>
        <dbReference type="ChEBI" id="CHEBI:30616"/>
    </ligand>
</feature>
<dbReference type="SUPFAM" id="SSF52540">
    <property type="entry name" value="P-loop containing nucleoside triphosphate hydrolases"/>
    <property type="match status" value="1"/>
</dbReference>
<dbReference type="PANTHER" id="PTHR11441">
    <property type="entry name" value="THYMIDINE KINASE"/>
    <property type="match status" value="1"/>
</dbReference>
<feature type="active site" description="Proton acceptor" evidence="8 9">
    <location>
        <position position="90"/>
    </location>
</feature>
<feature type="binding site" evidence="8">
    <location>
        <position position="186"/>
    </location>
    <ligand>
        <name>Zn(2+)</name>
        <dbReference type="ChEBI" id="CHEBI:29105"/>
    </ligand>
</feature>
<dbReference type="GO" id="GO:0008270">
    <property type="term" value="F:zinc ion binding"/>
    <property type="evidence" value="ECO:0007669"/>
    <property type="project" value="UniProtKB-UniRule"/>
</dbReference>
<gene>
    <name evidence="8" type="primary">tdk</name>
    <name evidence="13" type="ORF">D1224_14455</name>
</gene>
<evidence type="ECO:0000256" key="4">
    <source>
        <dbReference type="ARBA" id="ARBA00022679"/>
    </source>
</evidence>
<comment type="subcellular location">
    <subcellularLocation>
        <location evidence="8">Cytoplasm</location>
    </subcellularLocation>
</comment>
<feature type="binding site" evidence="8">
    <location>
        <position position="183"/>
    </location>
    <ligand>
        <name>Zn(2+)</name>
        <dbReference type="ChEBI" id="CHEBI:29105"/>
    </ligand>
</feature>
<dbReference type="Pfam" id="PF00265">
    <property type="entry name" value="TK"/>
    <property type="match status" value="1"/>
</dbReference>
<proteinExistence type="inferred from homology"/>
<feature type="binding site" evidence="8">
    <location>
        <position position="147"/>
    </location>
    <ligand>
        <name>Zn(2+)</name>
        <dbReference type="ChEBI" id="CHEBI:29105"/>
    </ligand>
</feature>
<evidence type="ECO:0000313" key="14">
    <source>
        <dbReference type="Proteomes" id="UP000265431"/>
    </source>
</evidence>
<dbReference type="NCBIfam" id="NF003300">
    <property type="entry name" value="PRK04296.1-5"/>
    <property type="match status" value="1"/>
</dbReference>
<evidence type="ECO:0000313" key="13">
    <source>
        <dbReference type="EMBL" id="RIJ20329.1"/>
    </source>
</evidence>
<protein>
    <recommendedName>
        <fullName evidence="2 8">Thymidine kinase</fullName>
        <ecNumber evidence="2 8">2.7.1.21</ecNumber>
    </recommendedName>
</protein>
<organism evidence="13 14">
    <name type="scientific">Henriciella barbarensis</name>
    <dbReference type="NCBI Taxonomy" id="86342"/>
    <lineage>
        <taxon>Bacteria</taxon>
        <taxon>Pseudomonadati</taxon>
        <taxon>Pseudomonadota</taxon>
        <taxon>Alphaproteobacteria</taxon>
        <taxon>Hyphomonadales</taxon>
        <taxon>Hyphomonadaceae</taxon>
        <taxon>Henriciella</taxon>
    </lineage>
</organism>
<feature type="binding site" evidence="8">
    <location>
        <position position="149"/>
    </location>
    <ligand>
        <name>Zn(2+)</name>
        <dbReference type="ChEBI" id="CHEBI:29105"/>
    </ligand>
</feature>
<comment type="caution">
    <text evidence="13">The sequence shown here is derived from an EMBL/GenBank/DDBJ whole genome shotgun (WGS) entry which is preliminary data.</text>
</comment>
<dbReference type="RefSeq" id="WP_119380646.1">
    <property type="nucleotide sequence ID" value="NZ_QWGB01000014.1"/>
</dbReference>
<dbReference type="EMBL" id="QWGB01000014">
    <property type="protein sequence ID" value="RIJ20329.1"/>
    <property type="molecule type" value="Genomic_DNA"/>
</dbReference>
<dbReference type="GO" id="GO:0046104">
    <property type="term" value="P:thymidine metabolic process"/>
    <property type="evidence" value="ECO:0007669"/>
    <property type="project" value="TreeGrafter"/>
</dbReference>
<evidence type="ECO:0000256" key="8">
    <source>
        <dbReference type="HAMAP-Rule" id="MF_00124"/>
    </source>
</evidence>
<keyword evidence="8" id="KW-0862">Zinc</keyword>
<dbReference type="Proteomes" id="UP000265431">
    <property type="component" value="Unassembled WGS sequence"/>
</dbReference>
<dbReference type="HAMAP" id="MF_00124">
    <property type="entry name" value="Thymidine_kinase"/>
    <property type="match status" value="1"/>
</dbReference>